<organism evidence="9 10">
    <name type="scientific">Lentzea albidocapillata</name>
    <dbReference type="NCBI Taxonomy" id="40571"/>
    <lineage>
        <taxon>Bacteria</taxon>
        <taxon>Bacillati</taxon>
        <taxon>Actinomycetota</taxon>
        <taxon>Actinomycetes</taxon>
        <taxon>Pseudonocardiales</taxon>
        <taxon>Pseudonocardiaceae</taxon>
        <taxon>Lentzea</taxon>
    </lineage>
</organism>
<protein>
    <submittedName>
        <fullName evidence="9">Multiple sugar transport system permease protein</fullName>
    </submittedName>
</protein>
<dbReference type="AlphaFoldDB" id="A0A1W2DK17"/>
<dbReference type="GO" id="GO:0005886">
    <property type="term" value="C:plasma membrane"/>
    <property type="evidence" value="ECO:0007669"/>
    <property type="project" value="UniProtKB-SubCell"/>
</dbReference>
<accession>A0A1W2DK17</accession>
<dbReference type="OrthoDB" id="9805974at2"/>
<keyword evidence="2 7" id="KW-0813">Transport</keyword>
<evidence type="ECO:0000313" key="9">
    <source>
        <dbReference type="EMBL" id="SMC97356.1"/>
    </source>
</evidence>
<feature type="transmembrane region" description="Helical" evidence="7">
    <location>
        <begin position="24"/>
        <end position="45"/>
    </location>
</feature>
<evidence type="ECO:0000256" key="1">
    <source>
        <dbReference type="ARBA" id="ARBA00004651"/>
    </source>
</evidence>
<keyword evidence="9" id="KW-0762">Sugar transport</keyword>
<evidence type="ECO:0000259" key="8">
    <source>
        <dbReference type="PROSITE" id="PS50928"/>
    </source>
</evidence>
<dbReference type="InterPro" id="IPR000515">
    <property type="entry name" value="MetI-like"/>
</dbReference>
<keyword evidence="4 7" id="KW-0812">Transmembrane</keyword>
<feature type="transmembrane region" description="Helical" evidence="7">
    <location>
        <begin position="226"/>
        <end position="246"/>
    </location>
</feature>
<dbReference type="Pfam" id="PF00528">
    <property type="entry name" value="BPD_transp_1"/>
    <property type="match status" value="1"/>
</dbReference>
<dbReference type="EMBL" id="FWYC01000007">
    <property type="protein sequence ID" value="SMC97356.1"/>
    <property type="molecule type" value="Genomic_DNA"/>
</dbReference>
<name>A0A1W2DK17_9PSEU</name>
<dbReference type="Proteomes" id="UP000192840">
    <property type="component" value="Unassembled WGS sequence"/>
</dbReference>
<dbReference type="STRING" id="40571.SAMN05660733_03111"/>
<evidence type="ECO:0000313" key="10">
    <source>
        <dbReference type="Proteomes" id="UP000192840"/>
    </source>
</evidence>
<dbReference type="SUPFAM" id="SSF161098">
    <property type="entry name" value="MetI-like"/>
    <property type="match status" value="1"/>
</dbReference>
<keyword evidence="10" id="KW-1185">Reference proteome</keyword>
<reference evidence="10" key="1">
    <citation type="submission" date="2017-04" db="EMBL/GenBank/DDBJ databases">
        <authorList>
            <person name="Varghese N."/>
            <person name="Submissions S."/>
        </authorList>
    </citation>
    <scope>NUCLEOTIDE SEQUENCE [LARGE SCALE GENOMIC DNA]</scope>
    <source>
        <strain evidence="10">DSM 44073</strain>
    </source>
</reference>
<evidence type="ECO:0000256" key="6">
    <source>
        <dbReference type="ARBA" id="ARBA00023136"/>
    </source>
</evidence>
<feature type="domain" description="ABC transmembrane type-1" evidence="8">
    <location>
        <begin position="85"/>
        <end position="301"/>
    </location>
</feature>
<comment type="subcellular location">
    <subcellularLocation>
        <location evidence="1 7">Cell membrane</location>
        <topology evidence="1 7">Multi-pass membrane protein</topology>
    </subcellularLocation>
</comment>
<feature type="transmembrane region" description="Helical" evidence="7">
    <location>
        <begin position="180"/>
        <end position="199"/>
    </location>
</feature>
<keyword evidence="5 7" id="KW-1133">Transmembrane helix</keyword>
<evidence type="ECO:0000256" key="3">
    <source>
        <dbReference type="ARBA" id="ARBA00022475"/>
    </source>
</evidence>
<dbReference type="PANTHER" id="PTHR30193">
    <property type="entry name" value="ABC TRANSPORTER PERMEASE PROTEIN"/>
    <property type="match status" value="1"/>
</dbReference>
<evidence type="ECO:0000256" key="7">
    <source>
        <dbReference type="RuleBase" id="RU363032"/>
    </source>
</evidence>
<keyword evidence="3" id="KW-1003">Cell membrane</keyword>
<dbReference type="Gene3D" id="1.10.3720.10">
    <property type="entry name" value="MetI-like"/>
    <property type="match status" value="1"/>
</dbReference>
<dbReference type="PROSITE" id="PS50928">
    <property type="entry name" value="ABC_TM1"/>
    <property type="match status" value="1"/>
</dbReference>
<dbReference type="CDD" id="cd06261">
    <property type="entry name" value="TM_PBP2"/>
    <property type="match status" value="1"/>
</dbReference>
<evidence type="ECO:0000256" key="5">
    <source>
        <dbReference type="ARBA" id="ARBA00022989"/>
    </source>
</evidence>
<gene>
    <name evidence="9" type="ORF">SAMN05660733_03111</name>
</gene>
<proteinExistence type="inferred from homology"/>
<keyword evidence="6 7" id="KW-0472">Membrane</keyword>
<dbReference type="eggNOG" id="COG1175">
    <property type="taxonomic scope" value="Bacteria"/>
</dbReference>
<comment type="similarity">
    <text evidence="7">Belongs to the binding-protein-dependent transport system permease family.</text>
</comment>
<dbReference type="InterPro" id="IPR051393">
    <property type="entry name" value="ABC_transporter_permease"/>
</dbReference>
<feature type="transmembrane region" description="Helical" evidence="7">
    <location>
        <begin position="89"/>
        <end position="110"/>
    </location>
</feature>
<sequence>MAAVVVPPPPALRRRTPSTWVRRGGLTTLLFLLPLLLVFGVFSWAPIAQSVVMSFQQTNLVGPVRFVGLDNFAQVLGDPLLWTAVGNTLWFAVLALVFGYPIPLVAAVLISEVRARRGLFSALAYLPVVVPPVVAVLLWKFFYDASPSGVFNTVLGWAGLGPWQWLQNPGSAMPALVLEATWAAAGGTVIIYLAALAGVPAEQYEAAEIDGAGIWRKIWHVTLPRLRGVLLVTFILQIIGTAQVFLEPFLFTGGGPANSTMTVLLLIYDYAFASSLGGDYGAATALSIMLAAVLAVLSALYLRVTKSWSAS</sequence>
<dbReference type="InterPro" id="IPR035906">
    <property type="entry name" value="MetI-like_sf"/>
</dbReference>
<feature type="transmembrane region" description="Helical" evidence="7">
    <location>
        <begin position="122"/>
        <end position="142"/>
    </location>
</feature>
<evidence type="ECO:0000256" key="2">
    <source>
        <dbReference type="ARBA" id="ARBA00022448"/>
    </source>
</evidence>
<dbReference type="PANTHER" id="PTHR30193:SF41">
    <property type="entry name" value="DIACETYLCHITOBIOSE UPTAKE SYSTEM PERMEASE PROTEIN NGCF"/>
    <property type="match status" value="1"/>
</dbReference>
<dbReference type="GO" id="GO:0055085">
    <property type="term" value="P:transmembrane transport"/>
    <property type="evidence" value="ECO:0007669"/>
    <property type="project" value="InterPro"/>
</dbReference>
<feature type="transmembrane region" description="Helical" evidence="7">
    <location>
        <begin position="280"/>
        <end position="302"/>
    </location>
</feature>
<evidence type="ECO:0000256" key="4">
    <source>
        <dbReference type="ARBA" id="ARBA00022692"/>
    </source>
</evidence>